<reference evidence="1 2" key="1">
    <citation type="submission" date="2020-02" db="EMBL/GenBank/DDBJ databases">
        <title>Draft genome sequence of Haematococcus lacustris strain NIES-144.</title>
        <authorList>
            <person name="Morimoto D."/>
            <person name="Nakagawa S."/>
            <person name="Yoshida T."/>
            <person name="Sawayama S."/>
        </authorList>
    </citation>
    <scope>NUCLEOTIDE SEQUENCE [LARGE SCALE GENOMIC DNA]</scope>
    <source>
        <strain evidence="1 2">NIES-144</strain>
    </source>
</reference>
<comment type="caution">
    <text evidence="1">The sequence shown here is derived from an EMBL/GenBank/DDBJ whole genome shotgun (WGS) entry which is preliminary data.</text>
</comment>
<dbReference type="Proteomes" id="UP000485058">
    <property type="component" value="Unassembled WGS sequence"/>
</dbReference>
<dbReference type="AlphaFoldDB" id="A0A699Z675"/>
<keyword evidence="2" id="KW-1185">Reference proteome</keyword>
<organism evidence="1 2">
    <name type="scientific">Haematococcus lacustris</name>
    <name type="common">Green alga</name>
    <name type="synonym">Haematococcus pluvialis</name>
    <dbReference type="NCBI Taxonomy" id="44745"/>
    <lineage>
        <taxon>Eukaryota</taxon>
        <taxon>Viridiplantae</taxon>
        <taxon>Chlorophyta</taxon>
        <taxon>core chlorophytes</taxon>
        <taxon>Chlorophyceae</taxon>
        <taxon>CS clade</taxon>
        <taxon>Chlamydomonadales</taxon>
        <taxon>Haematococcaceae</taxon>
        <taxon>Haematococcus</taxon>
    </lineage>
</organism>
<evidence type="ECO:0000313" key="1">
    <source>
        <dbReference type="EMBL" id="GFH17621.1"/>
    </source>
</evidence>
<protein>
    <submittedName>
        <fullName evidence="1">Uncharacterized protein</fullName>
    </submittedName>
</protein>
<sequence>MTKKTGQAALQHAPAWHCALVAAVSLAHHPRKHDTPVTTDKHDLSTSKLGSLYTWTALELAPCIAPSLAYLAARRGNQISQRFSHSLAKSLGIHRHRCEVKP</sequence>
<evidence type="ECO:0000313" key="2">
    <source>
        <dbReference type="Proteomes" id="UP000485058"/>
    </source>
</evidence>
<feature type="non-terminal residue" evidence="1">
    <location>
        <position position="1"/>
    </location>
</feature>
<gene>
    <name evidence="1" type="ORF">HaLaN_14291</name>
</gene>
<name>A0A699Z675_HAELA</name>
<proteinExistence type="predicted"/>
<accession>A0A699Z675</accession>
<dbReference type="EMBL" id="BLLF01001177">
    <property type="protein sequence ID" value="GFH17621.1"/>
    <property type="molecule type" value="Genomic_DNA"/>
</dbReference>